<sequence length="283" mass="31061">MNVLSIPLADIEIGERLRPINPAFVELVAASMAERGQDTPIRVTAQPNGKYTLIAGAHRVVAALQLGWNTINAIPFEGDEHAAKLLEIDENLMRQELSALDRAAFLAERQRIYQLQHPPEKGGDRRSKKARDQSEARFALMRPGSFTRETAAKLGLSQRLIQMSIARVTGLAPGLRERLATHPVSQSGRDLDRLIELNQGLQTQVAEELLHPDRPAKTVNAALARLRGADAEVDPTEAQYARFLAIWDGPKTTTAAKQRIMDRVAADIRATLLAGRHAGKAGE</sequence>
<dbReference type="CDD" id="cd16409">
    <property type="entry name" value="ParB_N_like"/>
    <property type="match status" value="1"/>
</dbReference>
<evidence type="ECO:0000313" key="4">
    <source>
        <dbReference type="Proteomes" id="UP000249688"/>
    </source>
</evidence>
<dbReference type="InterPro" id="IPR003115">
    <property type="entry name" value="ParB_N"/>
</dbReference>
<dbReference type="PANTHER" id="PTHR33375:SF1">
    <property type="entry name" value="CHROMOSOME-PARTITIONING PROTEIN PARB-RELATED"/>
    <property type="match status" value="1"/>
</dbReference>
<dbReference type="GO" id="GO:0005694">
    <property type="term" value="C:chromosome"/>
    <property type="evidence" value="ECO:0007669"/>
    <property type="project" value="TreeGrafter"/>
</dbReference>
<evidence type="ECO:0000259" key="2">
    <source>
        <dbReference type="SMART" id="SM00470"/>
    </source>
</evidence>
<organism evidence="3 4">
    <name type="scientific">Humitalea rosea</name>
    <dbReference type="NCBI Taxonomy" id="990373"/>
    <lineage>
        <taxon>Bacteria</taxon>
        <taxon>Pseudomonadati</taxon>
        <taxon>Pseudomonadota</taxon>
        <taxon>Alphaproteobacteria</taxon>
        <taxon>Acetobacterales</taxon>
        <taxon>Roseomonadaceae</taxon>
        <taxon>Humitalea</taxon>
    </lineage>
</organism>
<accession>A0A2W7J6M7</accession>
<dbReference type="AlphaFoldDB" id="A0A2W7J6M7"/>
<evidence type="ECO:0000313" key="3">
    <source>
        <dbReference type="EMBL" id="PZW46862.1"/>
    </source>
</evidence>
<dbReference type="InterPro" id="IPR036086">
    <property type="entry name" value="ParB/Sulfiredoxin_sf"/>
</dbReference>
<name>A0A2W7J6M7_9PROT</name>
<dbReference type="Proteomes" id="UP000249688">
    <property type="component" value="Unassembled WGS sequence"/>
</dbReference>
<protein>
    <submittedName>
        <fullName evidence="3">ParB family chromosome partitioning protein</fullName>
    </submittedName>
</protein>
<dbReference type="SMART" id="SM00470">
    <property type="entry name" value="ParB"/>
    <property type="match status" value="1"/>
</dbReference>
<feature type="region of interest" description="Disordered" evidence="1">
    <location>
        <begin position="114"/>
        <end position="134"/>
    </location>
</feature>
<dbReference type="PANTHER" id="PTHR33375">
    <property type="entry name" value="CHROMOSOME-PARTITIONING PROTEIN PARB-RELATED"/>
    <property type="match status" value="1"/>
</dbReference>
<dbReference type="OrthoDB" id="2053844at2"/>
<gene>
    <name evidence="3" type="ORF">C8P66_108141</name>
</gene>
<evidence type="ECO:0000256" key="1">
    <source>
        <dbReference type="SAM" id="MobiDB-lite"/>
    </source>
</evidence>
<reference evidence="3 4" key="1">
    <citation type="submission" date="2018-06" db="EMBL/GenBank/DDBJ databases">
        <title>Genomic Encyclopedia of Archaeal and Bacterial Type Strains, Phase II (KMG-II): from individual species to whole genera.</title>
        <authorList>
            <person name="Goeker M."/>
        </authorList>
    </citation>
    <scope>NUCLEOTIDE SEQUENCE [LARGE SCALE GENOMIC DNA]</scope>
    <source>
        <strain evidence="3 4">DSM 24525</strain>
    </source>
</reference>
<dbReference type="EMBL" id="QKYU01000008">
    <property type="protein sequence ID" value="PZW46862.1"/>
    <property type="molecule type" value="Genomic_DNA"/>
</dbReference>
<dbReference type="SUPFAM" id="SSF110849">
    <property type="entry name" value="ParB/Sulfiredoxin"/>
    <property type="match status" value="1"/>
</dbReference>
<feature type="domain" description="ParB-like N-terminal" evidence="2">
    <location>
        <begin position="4"/>
        <end position="92"/>
    </location>
</feature>
<feature type="compositionally biased region" description="Basic and acidic residues" evidence="1">
    <location>
        <begin position="118"/>
        <end position="134"/>
    </location>
</feature>
<proteinExistence type="predicted"/>
<comment type="caution">
    <text evidence="3">The sequence shown here is derived from an EMBL/GenBank/DDBJ whole genome shotgun (WGS) entry which is preliminary data.</text>
</comment>
<dbReference type="InterPro" id="IPR050336">
    <property type="entry name" value="Chromosome_partition/occlusion"/>
</dbReference>
<dbReference type="Pfam" id="PF02195">
    <property type="entry name" value="ParB_N"/>
    <property type="match status" value="1"/>
</dbReference>
<dbReference type="RefSeq" id="WP_158537168.1">
    <property type="nucleotide sequence ID" value="NZ_QKYU01000008.1"/>
</dbReference>
<keyword evidence="4" id="KW-1185">Reference proteome</keyword>
<dbReference type="Gene3D" id="3.90.1530.10">
    <property type="entry name" value="Conserved hypothetical protein from pyrococcus furiosus pfu- 392566-001, ParB domain"/>
    <property type="match status" value="1"/>
</dbReference>
<dbReference type="GO" id="GO:0007059">
    <property type="term" value="P:chromosome segregation"/>
    <property type="evidence" value="ECO:0007669"/>
    <property type="project" value="TreeGrafter"/>
</dbReference>